<organism evidence="2">
    <name type="scientific">Candidatus Kentrum sp. TC</name>
    <dbReference type="NCBI Taxonomy" id="2126339"/>
    <lineage>
        <taxon>Bacteria</taxon>
        <taxon>Pseudomonadati</taxon>
        <taxon>Pseudomonadota</taxon>
        <taxon>Gammaproteobacteria</taxon>
        <taxon>Candidatus Kentrum</taxon>
    </lineage>
</organism>
<sequence length="169" mass="18695">MHEMAQVEFDDSMTDRGAHLYVFQNVRQSNQVLPDHEDAGLLSARRRRPIADPRLLLPTAQCAFINPQNLTGIFPSSMASSSSSSAIRRASGRIILPLRSPRWSGLFPVPVALPLPPAPSPYALAPFATHSVSFSLSAIHIGEGRALIFYSALPRISGFRHPHWKRYTL</sequence>
<dbReference type="AlphaFoldDB" id="A0A451ACS4"/>
<protein>
    <submittedName>
        <fullName evidence="2">Uncharacterized protein</fullName>
    </submittedName>
</protein>
<dbReference type="EMBL" id="CAADFT010000104">
    <property type="protein sequence ID" value="VFK48152.1"/>
    <property type="molecule type" value="Genomic_DNA"/>
</dbReference>
<reference evidence="2" key="1">
    <citation type="submission" date="2019-02" db="EMBL/GenBank/DDBJ databases">
        <authorList>
            <person name="Gruber-Vodicka R. H."/>
            <person name="Seah K. B. B."/>
        </authorList>
    </citation>
    <scope>NUCLEOTIDE SEQUENCE</scope>
    <source>
        <strain evidence="1">BECK_BZ125</strain>
        <strain evidence="2">BECK_BZ126</strain>
    </source>
</reference>
<gene>
    <name evidence="1" type="ORF">BECKTC1821E_GA0114239_11042</name>
    <name evidence="2" type="ORF">BECKTC1821F_GA0114240_11079</name>
</gene>
<evidence type="ECO:0000313" key="2">
    <source>
        <dbReference type="EMBL" id="VFK63835.1"/>
    </source>
</evidence>
<name>A0A451ACS4_9GAMM</name>
<dbReference type="EMBL" id="CAADFW010000107">
    <property type="protein sequence ID" value="VFK63835.1"/>
    <property type="molecule type" value="Genomic_DNA"/>
</dbReference>
<accession>A0A451ACS4</accession>
<proteinExistence type="predicted"/>
<evidence type="ECO:0000313" key="1">
    <source>
        <dbReference type="EMBL" id="VFK48152.1"/>
    </source>
</evidence>